<keyword evidence="1" id="KW-1133">Transmembrane helix</keyword>
<organism evidence="2 3">
    <name type="scientific">Usitatibacter rugosus</name>
    <dbReference type="NCBI Taxonomy" id="2732067"/>
    <lineage>
        <taxon>Bacteria</taxon>
        <taxon>Pseudomonadati</taxon>
        <taxon>Pseudomonadota</taxon>
        <taxon>Betaproteobacteria</taxon>
        <taxon>Nitrosomonadales</taxon>
        <taxon>Usitatibacteraceae</taxon>
        <taxon>Usitatibacter</taxon>
    </lineage>
</organism>
<evidence type="ECO:0008006" key="4">
    <source>
        <dbReference type="Google" id="ProtNLM"/>
    </source>
</evidence>
<name>A0A6M4GQ12_9PROT</name>
<feature type="transmembrane region" description="Helical" evidence="1">
    <location>
        <begin position="190"/>
        <end position="211"/>
    </location>
</feature>
<dbReference type="EMBL" id="CP053069">
    <property type="protein sequence ID" value="QJR09262.1"/>
    <property type="molecule type" value="Genomic_DNA"/>
</dbReference>
<keyword evidence="1" id="KW-0472">Membrane</keyword>
<accession>A0A6M4GQ12</accession>
<evidence type="ECO:0000256" key="1">
    <source>
        <dbReference type="SAM" id="Phobius"/>
    </source>
</evidence>
<feature type="transmembrane region" description="Helical" evidence="1">
    <location>
        <begin position="48"/>
        <end position="74"/>
    </location>
</feature>
<dbReference type="AlphaFoldDB" id="A0A6M4GQ12"/>
<protein>
    <recommendedName>
        <fullName evidence="4">DUF4239 domain-containing protein</fullName>
    </recommendedName>
</protein>
<keyword evidence="1" id="KW-0812">Transmembrane</keyword>
<dbReference type="RefSeq" id="WP_171088967.1">
    <property type="nucleotide sequence ID" value="NZ_CP053069.1"/>
</dbReference>
<dbReference type="Proteomes" id="UP000501534">
    <property type="component" value="Chromosome"/>
</dbReference>
<evidence type="ECO:0000313" key="3">
    <source>
        <dbReference type="Proteomes" id="UP000501534"/>
    </source>
</evidence>
<feature type="transmembrane region" description="Helical" evidence="1">
    <location>
        <begin position="6"/>
        <end position="27"/>
    </location>
</feature>
<proteinExistence type="predicted"/>
<dbReference type="InterPro" id="IPR025333">
    <property type="entry name" value="DUF4239"/>
</dbReference>
<dbReference type="KEGG" id="uru:DSM104443_00299"/>
<keyword evidence="3" id="KW-1185">Reference proteome</keyword>
<dbReference type="Pfam" id="PF14023">
    <property type="entry name" value="Bestrophin-like"/>
    <property type="match status" value="1"/>
</dbReference>
<feature type="transmembrane region" description="Helical" evidence="1">
    <location>
        <begin position="218"/>
        <end position="238"/>
    </location>
</feature>
<sequence length="263" mass="29563">MIDFLFSLPLWALALVLNVWLVGFSLASVWAYRRWILPRLRIATDSSLFFAAATMQSGMVLYGLVAALTAVSVWSTHSQVKDTVSREATAIGGLWRDLGGYPQIERDAMRDVLRGYTNQIIQEAWPEQRQGRIPRMGVEWLDRFQVKLFAFEPTLESQKILHAETLGAYNRLVEARRQRLDAVGTGLPGVMWFALLPGAMGCLLLSLFFPVEDGRFQAILMAGLSGFVAMVLFVIISLDRPFHGAMAIPSDSYQLVYDQLMKK</sequence>
<evidence type="ECO:0000313" key="2">
    <source>
        <dbReference type="EMBL" id="QJR09262.1"/>
    </source>
</evidence>
<reference evidence="2 3" key="1">
    <citation type="submission" date="2020-04" db="EMBL/GenBank/DDBJ databases">
        <title>Usitatibacter rugosus gen. nov., sp. nov. and Usitatibacter palustris sp. nov., novel members of Usitatibacteraceae fam. nov. within the order Nitrosomonadales isolated from soil.</title>
        <authorList>
            <person name="Huber K.J."/>
            <person name="Neumann-Schaal M."/>
            <person name="Geppert A."/>
            <person name="Luckner M."/>
            <person name="Wanner G."/>
            <person name="Overmann J."/>
        </authorList>
    </citation>
    <scope>NUCLEOTIDE SEQUENCE [LARGE SCALE GENOMIC DNA]</scope>
    <source>
        <strain evidence="2 3">0125_3</strain>
    </source>
</reference>
<gene>
    <name evidence="2" type="ORF">DSM104443_00299</name>
</gene>